<proteinExistence type="predicted"/>
<name>A0A397WDM7_9GLOM</name>
<dbReference type="EMBL" id="QKWP01000011">
    <property type="protein sequence ID" value="RIB30526.1"/>
    <property type="molecule type" value="Genomic_DNA"/>
</dbReference>
<keyword evidence="3" id="KW-1185">Reference proteome</keyword>
<feature type="region of interest" description="Disordered" evidence="1">
    <location>
        <begin position="49"/>
        <end position="70"/>
    </location>
</feature>
<evidence type="ECO:0000256" key="1">
    <source>
        <dbReference type="SAM" id="MobiDB-lite"/>
    </source>
</evidence>
<accession>A0A397WDM7</accession>
<protein>
    <submittedName>
        <fullName evidence="2">Uncharacterized protein</fullName>
    </submittedName>
</protein>
<dbReference type="AlphaFoldDB" id="A0A397WDM7"/>
<reference evidence="2 3" key="1">
    <citation type="submission" date="2018-06" db="EMBL/GenBank/DDBJ databases">
        <title>Comparative genomics reveals the genomic features of Rhizophagus irregularis, R. cerebriforme, R. diaphanum and Gigaspora rosea, and their symbiotic lifestyle signature.</title>
        <authorList>
            <person name="Morin E."/>
            <person name="San Clemente H."/>
            <person name="Chen E.C.H."/>
            <person name="De La Providencia I."/>
            <person name="Hainaut M."/>
            <person name="Kuo A."/>
            <person name="Kohler A."/>
            <person name="Murat C."/>
            <person name="Tang N."/>
            <person name="Roy S."/>
            <person name="Loubradou J."/>
            <person name="Henrissat B."/>
            <person name="Grigoriev I.V."/>
            <person name="Corradi N."/>
            <person name="Roux C."/>
            <person name="Martin F.M."/>
        </authorList>
    </citation>
    <scope>NUCLEOTIDE SEQUENCE [LARGE SCALE GENOMIC DNA]</scope>
    <source>
        <strain evidence="2 3">DAOM 194757</strain>
    </source>
</reference>
<evidence type="ECO:0000313" key="3">
    <source>
        <dbReference type="Proteomes" id="UP000266673"/>
    </source>
</evidence>
<evidence type="ECO:0000313" key="2">
    <source>
        <dbReference type="EMBL" id="RIB30526.1"/>
    </source>
</evidence>
<dbReference type="Proteomes" id="UP000266673">
    <property type="component" value="Unassembled WGS sequence"/>
</dbReference>
<organism evidence="2 3">
    <name type="scientific">Gigaspora rosea</name>
    <dbReference type="NCBI Taxonomy" id="44941"/>
    <lineage>
        <taxon>Eukaryota</taxon>
        <taxon>Fungi</taxon>
        <taxon>Fungi incertae sedis</taxon>
        <taxon>Mucoromycota</taxon>
        <taxon>Glomeromycotina</taxon>
        <taxon>Glomeromycetes</taxon>
        <taxon>Diversisporales</taxon>
        <taxon>Gigasporaceae</taxon>
        <taxon>Gigaspora</taxon>
    </lineage>
</organism>
<gene>
    <name evidence="2" type="ORF">C2G38_2152501</name>
</gene>
<comment type="caution">
    <text evidence="2">The sequence shown here is derived from an EMBL/GenBank/DDBJ whole genome shotgun (WGS) entry which is preliminary data.</text>
</comment>
<feature type="compositionally biased region" description="Basic and acidic residues" evidence="1">
    <location>
        <begin position="49"/>
        <end position="62"/>
    </location>
</feature>
<sequence>MYVLNLDTSGEIPVEIGYSQTRTNWREHGVVCPNGMEFEFCHRPGDEKVQEETKRARSRKDTTINPGWDI</sequence>